<dbReference type="EMBL" id="JAQQWM010000002">
    <property type="protein sequence ID" value="KAK8078308.1"/>
    <property type="molecule type" value="Genomic_DNA"/>
</dbReference>
<comment type="caution">
    <text evidence="1">The sequence shown here is derived from an EMBL/GenBank/DDBJ whole genome shotgun (WGS) entry which is preliminary data.</text>
</comment>
<proteinExistence type="predicted"/>
<organism evidence="1 2">
    <name type="scientific">Apiospora saccharicola</name>
    <dbReference type="NCBI Taxonomy" id="335842"/>
    <lineage>
        <taxon>Eukaryota</taxon>
        <taxon>Fungi</taxon>
        <taxon>Dikarya</taxon>
        <taxon>Ascomycota</taxon>
        <taxon>Pezizomycotina</taxon>
        <taxon>Sordariomycetes</taxon>
        <taxon>Xylariomycetidae</taxon>
        <taxon>Amphisphaeriales</taxon>
        <taxon>Apiosporaceae</taxon>
        <taxon>Apiospora</taxon>
    </lineage>
</organism>
<name>A0ABR1W4C2_9PEZI</name>
<dbReference type="InterPro" id="IPR022085">
    <property type="entry name" value="OpdG"/>
</dbReference>
<accession>A0ABR1W4C2</accession>
<dbReference type="Proteomes" id="UP001446871">
    <property type="component" value="Unassembled WGS sequence"/>
</dbReference>
<protein>
    <submittedName>
        <fullName evidence="1">Uncharacterized protein</fullName>
    </submittedName>
</protein>
<sequence>MERVTLTFDFDAIPRGVLPIFEGTNTDAASLDDRARVAKRNCIEVLCKYFSPGRVPRELMTTCHDIIKILPGKGGDMPPKEESPERVIVCNVFLDAAEQIPSHHPFQIRLVQLMTALGDSPKAATASRWVRDPPHGTGSRRLPDLDVHGVEMVAFDSLYEAVGDRFEDSPTKDEVLDGPAKLERARRWININAFCAKMLARSDFTKRVVTSKRTLADVLCRYLRVEDPVSVAEAREAIVNFLPGEGDPSLRDSGGESMERLIL</sequence>
<reference evidence="1 2" key="1">
    <citation type="submission" date="2023-01" db="EMBL/GenBank/DDBJ databases">
        <title>Analysis of 21 Apiospora genomes using comparative genomics revels a genus with tremendous synthesis potential of carbohydrate active enzymes and secondary metabolites.</title>
        <authorList>
            <person name="Sorensen T."/>
        </authorList>
    </citation>
    <scope>NUCLEOTIDE SEQUENCE [LARGE SCALE GENOMIC DNA]</scope>
    <source>
        <strain evidence="1 2">CBS 83171</strain>
    </source>
</reference>
<evidence type="ECO:0000313" key="1">
    <source>
        <dbReference type="EMBL" id="KAK8078308.1"/>
    </source>
</evidence>
<evidence type="ECO:0000313" key="2">
    <source>
        <dbReference type="Proteomes" id="UP001446871"/>
    </source>
</evidence>
<gene>
    <name evidence="1" type="ORF">PG996_004478</name>
</gene>
<keyword evidence="2" id="KW-1185">Reference proteome</keyword>
<dbReference type="Pfam" id="PF12311">
    <property type="entry name" value="DUF3632"/>
    <property type="match status" value="1"/>
</dbReference>